<dbReference type="InterPro" id="IPR020846">
    <property type="entry name" value="MFS_dom"/>
</dbReference>
<dbReference type="EMBL" id="JACYFU010000001">
    <property type="protein sequence ID" value="MBD8065006.1"/>
    <property type="molecule type" value="Genomic_DNA"/>
</dbReference>
<keyword evidence="3 5" id="KW-1133">Transmembrane helix</keyword>
<dbReference type="Proteomes" id="UP000654108">
    <property type="component" value="Unassembled WGS sequence"/>
</dbReference>
<gene>
    <name evidence="7" type="ORF">IC608_05915</name>
</gene>
<feature type="transmembrane region" description="Helical" evidence="5">
    <location>
        <begin position="171"/>
        <end position="193"/>
    </location>
</feature>
<feature type="transmembrane region" description="Helical" evidence="5">
    <location>
        <begin position="359"/>
        <end position="384"/>
    </location>
</feature>
<feature type="transmembrane region" description="Helical" evidence="5">
    <location>
        <begin position="54"/>
        <end position="74"/>
    </location>
</feature>
<feature type="transmembrane region" description="Helical" evidence="5">
    <location>
        <begin position="405"/>
        <end position="426"/>
    </location>
</feature>
<comment type="subcellular location">
    <subcellularLocation>
        <location evidence="1">Membrane</location>
        <topology evidence="1">Multi-pass membrane protein</topology>
    </subcellularLocation>
</comment>
<protein>
    <submittedName>
        <fullName evidence="7">MFS transporter</fullName>
    </submittedName>
</protein>
<keyword evidence="2 5" id="KW-0812">Transmembrane</keyword>
<dbReference type="PANTHER" id="PTHR23501:SF154">
    <property type="entry name" value="MULTIDRUG-EFFLUX TRANSPORTER RV1634-RELATED"/>
    <property type="match status" value="1"/>
</dbReference>
<keyword evidence="4 5" id="KW-0472">Membrane</keyword>
<sequence length="473" mass="48201">MSDLVEGRWREIFGPRYLAATVILCLGVSLFAFNAFLSTTALPSAVKELNGVEVISWATTLYLVFAIMGGSAAAMAKARLGSRGSLLLFGGIFLVGTLVAASGGSMTHVLIGRAVQGLGEGVVAALCFSLIPELFPNRLVPKVFGMQAVIWAVAAFGGPAAAGALTEFVSWRAAFLVNVPLIIIFAVMVLMVVPKRVATEDTSRFPGLRLLTIGGGILLVALAAIAPAVQAALLLFGAVVLLGGTVALDRRSDAPLLPTGAFGARTALGAGFWVVLLMPIAGATSGVYLVLLLQQLWGYGPTLAGAVGAVMAVAWSLSSVTVANVRRRETRKILIRTGPVLIGIGLLGVLAGLELGQPVLLLAAQVAIGAGFGISSGYLSLLLMEAAPEQDRNRTTTLIPTTQSAGNAIGAALAGVAANGAGYAVASSNSEVLASIVPLFLTGFVAAALAALAARHMLSLAPAQTMAGSFATE</sequence>
<dbReference type="AlphaFoldDB" id="A0A927FS49"/>
<dbReference type="Pfam" id="PF07690">
    <property type="entry name" value="MFS_1"/>
    <property type="match status" value="1"/>
</dbReference>
<feature type="transmembrane region" description="Helical" evidence="5">
    <location>
        <begin position="432"/>
        <end position="454"/>
    </location>
</feature>
<reference evidence="7" key="1">
    <citation type="submission" date="2020-09" db="EMBL/GenBank/DDBJ databases">
        <title>Genome seq and assembly of Devosia sp.</title>
        <authorList>
            <person name="Chhetri G."/>
        </authorList>
    </citation>
    <scope>NUCLEOTIDE SEQUENCE</scope>
    <source>
        <strain evidence="7">PTR5</strain>
    </source>
</reference>
<proteinExistence type="predicted"/>
<evidence type="ECO:0000256" key="4">
    <source>
        <dbReference type="ARBA" id="ARBA00023136"/>
    </source>
</evidence>
<comment type="caution">
    <text evidence="7">The sequence shown here is derived from an EMBL/GenBank/DDBJ whole genome shotgun (WGS) entry which is preliminary data.</text>
</comment>
<evidence type="ECO:0000259" key="6">
    <source>
        <dbReference type="PROSITE" id="PS50850"/>
    </source>
</evidence>
<feature type="transmembrane region" description="Helical" evidence="5">
    <location>
        <begin position="110"/>
        <end position="131"/>
    </location>
</feature>
<dbReference type="GO" id="GO:0022857">
    <property type="term" value="F:transmembrane transporter activity"/>
    <property type="evidence" value="ECO:0007669"/>
    <property type="project" value="InterPro"/>
</dbReference>
<evidence type="ECO:0000256" key="1">
    <source>
        <dbReference type="ARBA" id="ARBA00004141"/>
    </source>
</evidence>
<evidence type="ECO:0000313" key="8">
    <source>
        <dbReference type="Proteomes" id="UP000654108"/>
    </source>
</evidence>
<name>A0A927FS49_9HYPH</name>
<dbReference type="PANTHER" id="PTHR23501">
    <property type="entry name" value="MAJOR FACILITATOR SUPERFAMILY"/>
    <property type="match status" value="1"/>
</dbReference>
<dbReference type="Gene3D" id="1.20.1250.20">
    <property type="entry name" value="MFS general substrate transporter like domains"/>
    <property type="match status" value="2"/>
</dbReference>
<keyword evidence="8" id="KW-1185">Reference proteome</keyword>
<feature type="transmembrane region" description="Helical" evidence="5">
    <location>
        <begin position="268"/>
        <end position="291"/>
    </location>
</feature>
<accession>A0A927FS49</accession>
<feature type="transmembrane region" description="Helical" evidence="5">
    <location>
        <begin position="143"/>
        <end position="165"/>
    </location>
</feature>
<feature type="transmembrane region" description="Helical" evidence="5">
    <location>
        <begin position="303"/>
        <end position="322"/>
    </location>
</feature>
<evidence type="ECO:0000313" key="7">
    <source>
        <dbReference type="EMBL" id="MBD8065006.1"/>
    </source>
</evidence>
<organism evidence="7 8">
    <name type="scientific">Devosia oryzisoli</name>
    <dbReference type="NCBI Taxonomy" id="2774138"/>
    <lineage>
        <taxon>Bacteria</taxon>
        <taxon>Pseudomonadati</taxon>
        <taxon>Pseudomonadota</taxon>
        <taxon>Alphaproteobacteria</taxon>
        <taxon>Hyphomicrobiales</taxon>
        <taxon>Devosiaceae</taxon>
        <taxon>Devosia</taxon>
    </lineage>
</organism>
<feature type="domain" description="Major facilitator superfamily (MFS) profile" evidence="6">
    <location>
        <begin position="20"/>
        <end position="465"/>
    </location>
</feature>
<dbReference type="RefSeq" id="WP_191773459.1">
    <property type="nucleotide sequence ID" value="NZ_JACYFU010000001.1"/>
</dbReference>
<feature type="transmembrane region" description="Helical" evidence="5">
    <location>
        <begin position="231"/>
        <end position="248"/>
    </location>
</feature>
<dbReference type="InterPro" id="IPR036259">
    <property type="entry name" value="MFS_trans_sf"/>
</dbReference>
<dbReference type="SUPFAM" id="SSF103473">
    <property type="entry name" value="MFS general substrate transporter"/>
    <property type="match status" value="1"/>
</dbReference>
<dbReference type="InterPro" id="IPR011701">
    <property type="entry name" value="MFS"/>
</dbReference>
<evidence type="ECO:0000256" key="3">
    <source>
        <dbReference type="ARBA" id="ARBA00022989"/>
    </source>
</evidence>
<feature type="transmembrane region" description="Helical" evidence="5">
    <location>
        <begin position="17"/>
        <end position="42"/>
    </location>
</feature>
<dbReference type="GO" id="GO:0005886">
    <property type="term" value="C:plasma membrane"/>
    <property type="evidence" value="ECO:0007669"/>
    <property type="project" value="TreeGrafter"/>
</dbReference>
<evidence type="ECO:0000256" key="2">
    <source>
        <dbReference type="ARBA" id="ARBA00022692"/>
    </source>
</evidence>
<dbReference type="PROSITE" id="PS50850">
    <property type="entry name" value="MFS"/>
    <property type="match status" value="1"/>
</dbReference>
<feature type="transmembrane region" description="Helical" evidence="5">
    <location>
        <begin position="86"/>
        <end position="104"/>
    </location>
</feature>
<feature type="transmembrane region" description="Helical" evidence="5">
    <location>
        <begin position="205"/>
        <end position="225"/>
    </location>
</feature>
<evidence type="ECO:0000256" key="5">
    <source>
        <dbReference type="SAM" id="Phobius"/>
    </source>
</evidence>
<feature type="transmembrane region" description="Helical" evidence="5">
    <location>
        <begin position="334"/>
        <end position="353"/>
    </location>
</feature>